<keyword evidence="3" id="KW-1185">Reference proteome</keyword>
<dbReference type="Pfam" id="PF00975">
    <property type="entry name" value="Thioesterase"/>
    <property type="match status" value="1"/>
</dbReference>
<evidence type="ECO:0000259" key="1">
    <source>
        <dbReference type="Pfam" id="PF00975"/>
    </source>
</evidence>
<proteinExistence type="predicted"/>
<dbReference type="SUPFAM" id="SSF53474">
    <property type="entry name" value="alpha/beta-Hydrolases"/>
    <property type="match status" value="1"/>
</dbReference>
<name>A0A812KPL7_9DINO</name>
<gene>
    <name evidence="2" type="ORF">SNAT2548_LOCUS9571</name>
</gene>
<evidence type="ECO:0000313" key="2">
    <source>
        <dbReference type="EMBL" id="CAE7232116.1"/>
    </source>
</evidence>
<evidence type="ECO:0000313" key="3">
    <source>
        <dbReference type="Proteomes" id="UP000604046"/>
    </source>
</evidence>
<dbReference type="OrthoDB" id="10647022at2759"/>
<comment type="caution">
    <text evidence="2">The sequence shown here is derived from an EMBL/GenBank/DDBJ whole genome shotgun (WGS) entry which is preliminary data.</text>
</comment>
<dbReference type="EMBL" id="CAJNDS010000757">
    <property type="protein sequence ID" value="CAE7232116.1"/>
    <property type="molecule type" value="Genomic_DNA"/>
</dbReference>
<dbReference type="Proteomes" id="UP000604046">
    <property type="component" value="Unassembled WGS sequence"/>
</dbReference>
<organism evidence="2 3">
    <name type="scientific">Symbiodinium natans</name>
    <dbReference type="NCBI Taxonomy" id="878477"/>
    <lineage>
        <taxon>Eukaryota</taxon>
        <taxon>Sar</taxon>
        <taxon>Alveolata</taxon>
        <taxon>Dinophyceae</taxon>
        <taxon>Suessiales</taxon>
        <taxon>Symbiodiniaceae</taxon>
        <taxon>Symbiodinium</taxon>
    </lineage>
</organism>
<dbReference type="AlphaFoldDB" id="A0A812KPL7"/>
<dbReference type="InterPro" id="IPR001031">
    <property type="entry name" value="Thioesterase"/>
</dbReference>
<feature type="domain" description="Thioesterase" evidence="1">
    <location>
        <begin position="51"/>
        <end position="112"/>
    </location>
</feature>
<sequence length="143" mass="15575">MARTPRKQSRELCCWSHFMWDIVMLIAGGARAPHLPTCLCSLHAGTAQCVEPVEEAVRLGSLSGLLASTMRLCQDGAVILCGHSFGATVAYFIAVRLTFCGAEPHGIVSMDCRSGITMNLAECLPQGLWQPLARQHVRLRLPE</sequence>
<reference evidence="2" key="1">
    <citation type="submission" date="2021-02" db="EMBL/GenBank/DDBJ databases">
        <authorList>
            <person name="Dougan E. K."/>
            <person name="Rhodes N."/>
            <person name="Thang M."/>
            <person name="Chan C."/>
        </authorList>
    </citation>
    <scope>NUCLEOTIDE SEQUENCE</scope>
</reference>
<dbReference type="InterPro" id="IPR029058">
    <property type="entry name" value="AB_hydrolase_fold"/>
</dbReference>
<accession>A0A812KPL7</accession>
<protein>
    <recommendedName>
        <fullName evidence="1">Thioesterase domain-containing protein</fullName>
    </recommendedName>
</protein>
<dbReference type="Gene3D" id="3.40.50.1820">
    <property type="entry name" value="alpha/beta hydrolase"/>
    <property type="match status" value="1"/>
</dbReference>